<protein>
    <submittedName>
        <fullName evidence="1">Uncharacterized protein</fullName>
    </submittedName>
</protein>
<sequence length="141" mass="15814">MLYGIVACQNRESLPALGTLWAIVPSDNVRVTIARHTRGLCTATPFERATMPDDYAKGIVACHNRLRALDAFKLLSTLILTHLFIHLLQELSQTSIPIEFGFRSHQVFIHTHLLQDIVSLSSVEARVNFPPSSLLFLPRKP</sequence>
<dbReference type="EMBL" id="CM042060">
    <property type="protein sequence ID" value="KAI3678901.1"/>
    <property type="molecule type" value="Genomic_DNA"/>
</dbReference>
<evidence type="ECO:0000313" key="1">
    <source>
        <dbReference type="EMBL" id="KAI3678901.1"/>
    </source>
</evidence>
<accession>A0ACB8Y5Q7</accession>
<keyword evidence="2" id="KW-1185">Reference proteome</keyword>
<organism evidence="1 2">
    <name type="scientific">Arctium lappa</name>
    <name type="common">Greater burdock</name>
    <name type="synonym">Lappa major</name>
    <dbReference type="NCBI Taxonomy" id="4217"/>
    <lineage>
        <taxon>Eukaryota</taxon>
        <taxon>Viridiplantae</taxon>
        <taxon>Streptophyta</taxon>
        <taxon>Embryophyta</taxon>
        <taxon>Tracheophyta</taxon>
        <taxon>Spermatophyta</taxon>
        <taxon>Magnoliopsida</taxon>
        <taxon>eudicotyledons</taxon>
        <taxon>Gunneridae</taxon>
        <taxon>Pentapetalae</taxon>
        <taxon>asterids</taxon>
        <taxon>campanulids</taxon>
        <taxon>Asterales</taxon>
        <taxon>Asteraceae</taxon>
        <taxon>Carduoideae</taxon>
        <taxon>Cardueae</taxon>
        <taxon>Arctiinae</taxon>
        <taxon>Arctium</taxon>
    </lineage>
</organism>
<dbReference type="Proteomes" id="UP001055879">
    <property type="component" value="Linkage Group LG14"/>
</dbReference>
<reference evidence="1 2" key="2">
    <citation type="journal article" date="2022" name="Mol. Ecol. Resour.">
        <title>The genomes of chicory, endive, great burdock and yacon provide insights into Asteraceae paleo-polyploidization history and plant inulin production.</title>
        <authorList>
            <person name="Fan W."/>
            <person name="Wang S."/>
            <person name="Wang H."/>
            <person name="Wang A."/>
            <person name="Jiang F."/>
            <person name="Liu H."/>
            <person name="Zhao H."/>
            <person name="Xu D."/>
            <person name="Zhang Y."/>
        </authorList>
    </citation>
    <scope>NUCLEOTIDE SEQUENCE [LARGE SCALE GENOMIC DNA]</scope>
    <source>
        <strain evidence="2">cv. Niubang</strain>
    </source>
</reference>
<proteinExistence type="predicted"/>
<evidence type="ECO:0000313" key="2">
    <source>
        <dbReference type="Proteomes" id="UP001055879"/>
    </source>
</evidence>
<gene>
    <name evidence="1" type="ORF">L6452_38205</name>
</gene>
<name>A0ACB8Y5Q7_ARCLA</name>
<comment type="caution">
    <text evidence="1">The sequence shown here is derived from an EMBL/GenBank/DDBJ whole genome shotgun (WGS) entry which is preliminary data.</text>
</comment>
<reference evidence="2" key="1">
    <citation type="journal article" date="2022" name="Mol. Ecol. Resour.">
        <title>The genomes of chicory, endive, great burdock and yacon provide insights into Asteraceae palaeo-polyploidization history and plant inulin production.</title>
        <authorList>
            <person name="Fan W."/>
            <person name="Wang S."/>
            <person name="Wang H."/>
            <person name="Wang A."/>
            <person name="Jiang F."/>
            <person name="Liu H."/>
            <person name="Zhao H."/>
            <person name="Xu D."/>
            <person name="Zhang Y."/>
        </authorList>
    </citation>
    <scope>NUCLEOTIDE SEQUENCE [LARGE SCALE GENOMIC DNA]</scope>
    <source>
        <strain evidence="2">cv. Niubang</strain>
    </source>
</reference>